<proteinExistence type="predicted"/>
<name>A0A1X1A5L3_PSEPU</name>
<dbReference type="EMBL" id="NBWC01000049">
    <property type="protein sequence ID" value="ORL58857.1"/>
    <property type="molecule type" value="Genomic_DNA"/>
</dbReference>
<sequence length="338" mass="38989">MRRNVRDKDLAGPFIQRLAEVTERRDTTLLSLLDQMAFVHSELESLARKVLAYEGGWAQRRSTDGWSLMWTWRASLKEGRVSCIEVYLSKGSKISGDFQRVSLRAHEDRLLHLSDLIGRKAAKSFSKDLECFLQAARRAVRWVNAFPGDDLGILSPKSKAVGLERWIKAIAEACERRSSMAAGEVERFLKMDEELNHLVFEFNEARQPVRFRSIICRRECPELDLLSPAEPRYRVVEYFDRRTGRRSSRDVSSYKQRLKNQKQRERLSIQLGRDPLPDEIAALQPSRPSRKPSPWLTDELISHCHLGKHSGSINNHQKRMAAILEEWGSVRALLRALL</sequence>
<comment type="caution">
    <text evidence="1">The sequence shown here is derived from an EMBL/GenBank/DDBJ whole genome shotgun (WGS) entry which is preliminary data.</text>
</comment>
<reference evidence="1 2" key="1">
    <citation type="submission" date="2017-04" db="EMBL/GenBank/DDBJ databases">
        <title>Presence of VIM-2 positive Pseudomonas species in chickens and their surrounding environment.</title>
        <authorList>
            <person name="Zhang R."/>
        </authorList>
    </citation>
    <scope>NUCLEOTIDE SEQUENCE [LARGE SCALE GENOMIC DNA]</scope>
    <source>
        <strain evidence="1 2">DZ-C18</strain>
    </source>
</reference>
<organism evidence="1 2">
    <name type="scientific">Pseudomonas putida</name>
    <name type="common">Arthrobacter siderocapsulatus</name>
    <dbReference type="NCBI Taxonomy" id="303"/>
    <lineage>
        <taxon>Bacteria</taxon>
        <taxon>Pseudomonadati</taxon>
        <taxon>Pseudomonadota</taxon>
        <taxon>Gammaproteobacteria</taxon>
        <taxon>Pseudomonadales</taxon>
        <taxon>Pseudomonadaceae</taxon>
        <taxon>Pseudomonas</taxon>
    </lineage>
</organism>
<dbReference type="AlphaFoldDB" id="A0A1X1A5L3"/>
<dbReference type="Proteomes" id="UP000193675">
    <property type="component" value="Unassembled WGS sequence"/>
</dbReference>
<gene>
    <name evidence="1" type="ORF">B7H17_25370</name>
</gene>
<evidence type="ECO:0000313" key="1">
    <source>
        <dbReference type="EMBL" id="ORL58857.1"/>
    </source>
</evidence>
<accession>A0A1X1A5L3</accession>
<evidence type="ECO:0000313" key="2">
    <source>
        <dbReference type="Proteomes" id="UP000193675"/>
    </source>
</evidence>
<protein>
    <submittedName>
        <fullName evidence="1">Uncharacterized protein</fullName>
    </submittedName>
</protein>